<name>A0A645H8U9_9ZZZZ</name>
<organism evidence="2">
    <name type="scientific">bioreactor metagenome</name>
    <dbReference type="NCBI Taxonomy" id="1076179"/>
    <lineage>
        <taxon>unclassified sequences</taxon>
        <taxon>metagenomes</taxon>
        <taxon>ecological metagenomes</taxon>
    </lineage>
</organism>
<proteinExistence type="predicted"/>
<evidence type="ECO:0000313" key="2">
    <source>
        <dbReference type="EMBL" id="MPN35398.1"/>
    </source>
</evidence>
<sequence length="116" mass="12760">MGQREQCAQRLEDQLHHLRRRLRARPQRGGDQAAGGREQDLRAGRAHRYRAVRGRDPLCQGSGAAGDRTDWRRDGAVFRASGVSAVARLWLVGCGEPGFRAERSKGDQSGAAVGKR</sequence>
<dbReference type="AlphaFoldDB" id="A0A645H8U9"/>
<accession>A0A645H8U9</accession>
<dbReference type="EMBL" id="VSSQ01088949">
    <property type="protein sequence ID" value="MPN35398.1"/>
    <property type="molecule type" value="Genomic_DNA"/>
</dbReference>
<reference evidence="2" key="1">
    <citation type="submission" date="2019-08" db="EMBL/GenBank/DDBJ databases">
        <authorList>
            <person name="Kucharzyk K."/>
            <person name="Murdoch R.W."/>
            <person name="Higgins S."/>
            <person name="Loffler F."/>
        </authorList>
    </citation>
    <scope>NUCLEOTIDE SEQUENCE</scope>
</reference>
<protein>
    <submittedName>
        <fullName evidence="2">Uncharacterized protein</fullName>
    </submittedName>
</protein>
<evidence type="ECO:0000256" key="1">
    <source>
        <dbReference type="SAM" id="MobiDB-lite"/>
    </source>
</evidence>
<feature type="region of interest" description="Disordered" evidence="1">
    <location>
        <begin position="20"/>
        <end position="47"/>
    </location>
</feature>
<comment type="caution">
    <text evidence="2">The sequence shown here is derived from an EMBL/GenBank/DDBJ whole genome shotgun (WGS) entry which is preliminary data.</text>
</comment>
<gene>
    <name evidence="2" type="ORF">SDC9_182896</name>
</gene>